<gene>
    <name evidence="3" type="ORF">B4V02_03230</name>
</gene>
<dbReference type="EMBL" id="CP020028">
    <property type="protein sequence ID" value="ASR45779.1"/>
    <property type="molecule type" value="Genomic_DNA"/>
</dbReference>
<proteinExistence type="predicted"/>
<evidence type="ECO:0000259" key="1">
    <source>
        <dbReference type="Pfam" id="PF06527"/>
    </source>
</evidence>
<dbReference type="AlphaFoldDB" id="A0A222WH91"/>
<evidence type="ECO:0000313" key="4">
    <source>
        <dbReference type="Proteomes" id="UP000214666"/>
    </source>
</evidence>
<name>A0A222WH91_9BACL</name>
<feature type="domain" description="TniQ" evidence="1">
    <location>
        <begin position="7"/>
        <end position="159"/>
    </location>
</feature>
<evidence type="ECO:0000313" key="3">
    <source>
        <dbReference type="EMBL" id="ASR45779.1"/>
    </source>
</evidence>
<dbReference type="KEGG" id="pkb:B4V02_03230"/>
<dbReference type="InterPro" id="IPR032750">
    <property type="entry name" value="TnsD_C"/>
</dbReference>
<protein>
    <submittedName>
        <fullName evidence="3">Uncharacterized protein</fullName>
    </submittedName>
</protein>
<sequence length="613" mass="71351">MIILLAYFPSLYPDELLYSAIARYHITTGNNAQKQTIYDLFGNSVVCATVDLPSHLGILSKNLNNLYSVDFFIQNHTLFPYYIPFLKKIEVERIKRYMIEGSPWGMVHSVLGIPASKVKQPDCLKFCELCIHDDVSNYHEAYWHRSHQVPGVVVCPKHREILFKTKVQYSTRSKKFEFITLTEVLNDKNEKMSINPSWMDHLVSVAKQSAVLLSLENSFINDHTILLQHLNRRGFITVGGRIRFNQLIESFCQFYGNEFLKFMQCEVNRNYSETWLHKLFRGTDTISHPLRHLLAIRFLECDFNKKTLSSGHKPFGEGPWPCLNKAAAHYGELIIQQCKVTRSSKSGLPVGEFSCDCGFVYSRSGPDNTYKDQFTIGRIKHFGHVWKGKLTELNTLNLSLRARASMLGVDPGTVKRQSNLLMIHLEKQHRRDISLQKNIRWERFVISLKRSKASQVPIRKLNPKDYMWLYRNDKERLFRTMDKYKIKSNIRSQNIDWKQRDETFLNEVERAVVEIKASVKPQKITVAKVARTVGGNVPIVLEKNLSKLPKTNVFLKKHVESTEQFQIRKLVWAYEELRATEYFVQGWKLLRTAGLKNPLLKKVEEKFEELVLK</sequence>
<evidence type="ECO:0000259" key="2">
    <source>
        <dbReference type="Pfam" id="PF15978"/>
    </source>
</evidence>
<dbReference type="OrthoDB" id="470139at2"/>
<keyword evidence="4" id="KW-1185">Reference proteome</keyword>
<dbReference type="Proteomes" id="UP000214666">
    <property type="component" value="Chromosome"/>
</dbReference>
<organism evidence="3 4">
    <name type="scientific">Paenibacillus kribbensis</name>
    <dbReference type="NCBI Taxonomy" id="172713"/>
    <lineage>
        <taxon>Bacteria</taxon>
        <taxon>Bacillati</taxon>
        <taxon>Bacillota</taxon>
        <taxon>Bacilli</taxon>
        <taxon>Bacillales</taxon>
        <taxon>Paenibacillaceae</taxon>
        <taxon>Paenibacillus</taxon>
    </lineage>
</organism>
<dbReference type="Pfam" id="PF15978">
    <property type="entry name" value="TnsD"/>
    <property type="match status" value="1"/>
</dbReference>
<dbReference type="Pfam" id="PF06527">
    <property type="entry name" value="TniQ"/>
    <property type="match status" value="1"/>
</dbReference>
<accession>A0A222WH91</accession>
<reference evidence="3 4" key="1">
    <citation type="submission" date="2017-03" db="EMBL/GenBank/DDBJ databases">
        <title>Complete genome sequence of Paenibacillus Kribbensis producing bioflocculants.</title>
        <authorList>
            <person name="Lee H.-G."/>
            <person name="Oh H.-M."/>
        </authorList>
    </citation>
    <scope>NUCLEOTIDE SEQUENCE [LARGE SCALE GENOMIC DNA]</scope>
    <source>
        <strain evidence="3 4">AM49</strain>
    </source>
</reference>
<feature type="domain" description="Transposon Tn7 transposition protein TnsD C-terminal" evidence="2">
    <location>
        <begin position="222"/>
        <end position="555"/>
    </location>
</feature>
<dbReference type="InterPro" id="IPR009492">
    <property type="entry name" value="TniQ"/>
</dbReference>